<dbReference type="Pfam" id="PF00732">
    <property type="entry name" value="GMC_oxred_N"/>
    <property type="match status" value="1"/>
</dbReference>
<evidence type="ECO:0000259" key="6">
    <source>
        <dbReference type="Pfam" id="PF00732"/>
    </source>
</evidence>
<dbReference type="Proteomes" id="UP000245783">
    <property type="component" value="Unassembled WGS sequence"/>
</dbReference>
<dbReference type="Gene3D" id="3.50.50.60">
    <property type="entry name" value="FAD/NAD(P)-binding domain"/>
    <property type="match status" value="1"/>
</dbReference>
<evidence type="ECO:0000313" key="7">
    <source>
        <dbReference type="EMBL" id="PWN40276.1"/>
    </source>
</evidence>
<sequence length="121" mass="13452">MVRMLWLRLSKWRRAMLGRTNRHPSKESPSGRTRRVSRCALDRRRLQTCPMLTPHAPLFRGQVILAGGVFNTPQLLELSGVGDAKLLSSLGIDSVVDLPGVGENLKGEQGRKRFPQMACGC</sequence>
<evidence type="ECO:0000256" key="3">
    <source>
        <dbReference type="ARBA" id="ARBA00022630"/>
    </source>
</evidence>
<dbReference type="PANTHER" id="PTHR11552:SF201">
    <property type="entry name" value="GLUCOSE-METHANOL-CHOLINE OXIDOREDUCTASE N-TERMINAL DOMAIN-CONTAINING PROTEIN"/>
    <property type="match status" value="1"/>
</dbReference>
<protein>
    <recommendedName>
        <fullName evidence="6">Glucose-methanol-choline oxidoreductase N-terminal domain-containing protein</fullName>
    </recommendedName>
</protein>
<dbReference type="SUPFAM" id="SSF51905">
    <property type="entry name" value="FAD/NAD(P)-binding domain"/>
    <property type="match status" value="1"/>
</dbReference>
<dbReference type="EMBL" id="KZ819423">
    <property type="protein sequence ID" value="PWN40276.1"/>
    <property type="molecule type" value="Genomic_DNA"/>
</dbReference>
<dbReference type="InterPro" id="IPR012132">
    <property type="entry name" value="GMC_OxRdtase"/>
</dbReference>
<dbReference type="RefSeq" id="XP_025367436.1">
    <property type="nucleotide sequence ID" value="XM_025514616.1"/>
</dbReference>
<reference evidence="7 8" key="1">
    <citation type="journal article" date="2018" name="Mol. Biol. Evol.">
        <title>Broad Genomic Sampling Reveals a Smut Pathogenic Ancestry of the Fungal Clade Ustilaginomycotina.</title>
        <authorList>
            <person name="Kijpornyongpan T."/>
            <person name="Mondo S.J."/>
            <person name="Barry K."/>
            <person name="Sandor L."/>
            <person name="Lee J."/>
            <person name="Lipzen A."/>
            <person name="Pangilinan J."/>
            <person name="LaButti K."/>
            <person name="Hainaut M."/>
            <person name="Henrissat B."/>
            <person name="Grigoriev I.V."/>
            <person name="Spatafora J.W."/>
            <person name="Aime M.C."/>
        </authorList>
    </citation>
    <scope>NUCLEOTIDE SEQUENCE [LARGE SCALE GENOMIC DNA]</scope>
    <source>
        <strain evidence="7 8">MCA 4658</strain>
    </source>
</reference>
<gene>
    <name evidence="7" type="ORF">IE81DRAFT_325749</name>
</gene>
<accession>A0A316VRP6</accession>
<proteinExistence type="inferred from homology"/>
<dbReference type="OrthoDB" id="3268858at2759"/>
<keyword evidence="3" id="KW-0285">Flavoprotein</keyword>
<feature type="domain" description="Glucose-methanol-choline oxidoreductase N-terminal" evidence="6">
    <location>
        <begin position="60"/>
        <end position="106"/>
    </location>
</feature>
<organism evidence="7 8">
    <name type="scientific">Ceraceosorus guamensis</name>
    <dbReference type="NCBI Taxonomy" id="1522189"/>
    <lineage>
        <taxon>Eukaryota</taxon>
        <taxon>Fungi</taxon>
        <taxon>Dikarya</taxon>
        <taxon>Basidiomycota</taxon>
        <taxon>Ustilaginomycotina</taxon>
        <taxon>Exobasidiomycetes</taxon>
        <taxon>Ceraceosorales</taxon>
        <taxon>Ceraceosoraceae</taxon>
        <taxon>Ceraceosorus</taxon>
    </lineage>
</organism>
<dbReference type="STRING" id="1522189.A0A316VRP6"/>
<dbReference type="GO" id="GO:0050660">
    <property type="term" value="F:flavin adenine dinucleotide binding"/>
    <property type="evidence" value="ECO:0007669"/>
    <property type="project" value="InterPro"/>
</dbReference>
<dbReference type="InterPro" id="IPR000172">
    <property type="entry name" value="GMC_OxRdtase_N"/>
</dbReference>
<dbReference type="PANTHER" id="PTHR11552">
    <property type="entry name" value="GLUCOSE-METHANOL-CHOLINE GMC OXIDOREDUCTASE"/>
    <property type="match status" value="1"/>
</dbReference>
<comment type="similarity">
    <text evidence="2">Belongs to the GMC oxidoreductase family.</text>
</comment>
<dbReference type="GO" id="GO:0016614">
    <property type="term" value="F:oxidoreductase activity, acting on CH-OH group of donors"/>
    <property type="evidence" value="ECO:0007669"/>
    <property type="project" value="InterPro"/>
</dbReference>
<dbReference type="InterPro" id="IPR036188">
    <property type="entry name" value="FAD/NAD-bd_sf"/>
</dbReference>
<keyword evidence="8" id="KW-1185">Reference proteome</keyword>
<keyword evidence="4" id="KW-0274">FAD</keyword>
<evidence type="ECO:0000313" key="8">
    <source>
        <dbReference type="Proteomes" id="UP000245783"/>
    </source>
</evidence>
<evidence type="ECO:0000256" key="1">
    <source>
        <dbReference type="ARBA" id="ARBA00001974"/>
    </source>
</evidence>
<evidence type="ECO:0000256" key="5">
    <source>
        <dbReference type="ARBA" id="ARBA00023002"/>
    </source>
</evidence>
<dbReference type="GeneID" id="37036486"/>
<dbReference type="AlphaFoldDB" id="A0A316VRP6"/>
<keyword evidence="5" id="KW-0560">Oxidoreductase</keyword>
<evidence type="ECO:0000256" key="4">
    <source>
        <dbReference type="ARBA" id="ARBA00022827"/>
    </source>
</evidence>
<evidence type="ECO:0000256" key="2">
    <source>
        <dbReference type="ARBA" id="ARBA00010790"/>
    </source>
</evidence>
<comment type="cofactor">
    <cofactor evidence="1">
        <name>FAD</name>
        <dbReference type="ChEBI" id="CHEBI:57692"/>
    </cofactor>
</comment>
<dbReference type="InParanoid" id="A0A316VRP6"/>
<name>A0A316VRP6_9BASI</name>